<protein>
    <submittedName>
        <fullName evidence="3">Peptidase A1 domain-containing protein</fullName>
    </submittedName>
</protein>
<accession>A0A0N5C265</accession>
<proteinExistence type="predicted"/>
<keyword evidence="1" id="KW-0732">Signal</keyword>
<organism evidence="2 3">
    <name type="scientific">Strongyloides papillosus</name>
    <name type="common">Intestinal threadworm</name>
    <dbReference type="NCBI Taxonomy" id="174720"/>
    <lineage>
        <taxon>Eukaryota</taxon>
        <taxon>Metazoa</taxon>
        <taxon>Ecdysozoa</taxon>
        <taxon>Nematoda</taxon>
        <taxon>Chromadorea</taxon>
        <taxon>Rhabditida</taxon>
        <taxon>Tylenchina</taxon>
        <taxon>Panagrolaimomorpha</taxon>
        <taxon>Strongyloidoidea</taxon>
        <taxon>Strongyloididae</taxon>
        <taxon>Strongyloides</taxon>
    </lineage>
</organism>
<name>A0A0N5C265_STREA</name>
<reference evidence="3" key="1">
    <citation type="submission" date="2017-02" db="UniProtKB">
        <authorList>
            <consortium name="WormBaseParasite"/>
        </authorList>
    </citation>
    <scope>IDENTIFICATION</scope>
</reference>
<feature type="chain" id="PRO_5005895325" evidence="1">
    <location>
        <begin position="23"/>
        <end position="322"/>
    </location>
</feature>
<dbReference type="AlphaFoldDB" id="A0A0N5C265"/>
<evidence type="ECO:0000256" key="1">
    <source>
        <dbReference type="SAM" id="SignalP"/>
    </source>
</evidence>
<dbReference type="Proteomes" id="UP000046392">
    <property type="component" value="Unplaced"/>
</dbReference>
<feature type="signal peptide" evidence="1">
    <location>
        <begin position="1"/>
        <end position="22"/>
    </location>
</feature>
<keyword evidence="2" id="KW-1185">Reference proteome</keyword>
<dbReference type="WBParaSite" id="SPAL_0001207800.1">
    <property type="protein sequence ID" value="SPAL_0001207800.1"/>
    <property type="gene ID" value="SPAL_0001207800"/>
</dbReference>
<evidence type="ECO:0000313" key="3">
    <source>
        <dbReference type="WBParaSite" id="SPAL_0001207800.1"/>
    </source>
</evidence>
<evidence type="ECO:0000313" key="2">
    <source>
        <dbReference type="Proteomes" id="UP000046392"/>
    </source>
</evidence>
<sequence>MLGIRVIIIYFIFNIHIYVGESYKDNVKVVKKKYVKNVMSTKTGFRIQFDSQFFFGELNEKYQSEVAITAYPLSESSNVSTSLYFPETDSKINTVGSVNNCLSNSWYYLCAELSSSYRDKKVIGSECGLYKTLSNTGDLVTSTLKKVDLINIGIDSINFNIVSDIDFPIEYNFFLENKNISSNYLTNTEAKIFYAFKEADFVVSFTRLKPRYNYGRLCILEKPLISGITIQGRPINSGSIFIKNCYFSKHIFIGLFNKKWFLDSLQTIDYTLEQETSNCVDENNICLTNSVSHLNILKIILLWIIYFITFSKEICVRKMFLY</sequence>